<evidence type="ECO:0000259" key="2">
    <source>
        <dbReference type="PROSITE" id="PS50965"/>
    </source>
</evidence>
<proteinExistence type="predicted"/>
<dbReference type="EMBL" id="CP148067">
    <property type="protein sequence ID" value="WXL29312.1"/>
    <property type="molecule type" value="Genomic_DNA"/>
</dbReference>
<dbReference type="PROSITE" id="PS50965">
    <property type="entry name" value="NERD"/>
    <property type="match status" value="1"/>
</dbReference>
<gene>
    <name evidence="3" type="ORF">WG617_01520</name>
</gene>
<reference evidence="3" key="1">
    <citation type="submission" date="2024-03" db="EMBL/GenBank/DDBJ databases">
        <title>Complete genome sequence of Mycoplasma felifaucium Z921 isolated from the trachea of a cheetah.</title>
        <authorList>
            <person name="Spergser J."/>
        </authorList>
    </citation>
    <scope>NUCLEOTIDE SEQUENCE [LARGE SCALE GENOMIC DNA]</scope>
    <source>
        <strain evidence="3">Z921</strain>
    </source>
</reference>
<evidence type="ECO:0000313" key="3">
    <source>
        <dbReference type="EMBL" id="WXL29312.1"/>
    </source>
</evidence>
<dbReference type="RefSeq" id="WP_338822927.1">
    <property type="nucleotide sequence ID" value="NZ_CP148067.1"/>
</dbReference>
<keyword evidence="1" id="KW-1133">Transmembrane helix</keyword>
<feature type="transmembrane region" description="Helical" evidence="1">
    <location>
        <begin position="6"/>
        <end position="29"/>
    </location>
</feature>
<protein>
    <submittedName>
        <fullName evidence="3">Nuclease-related domain-containing protein</fullName>
    </submittedName>
</protein>
<sequence>MGVNMWKLWLSFSLITVVIILVLVFIFIAKQKTRKKTTIGARFEALIDEKLTIYAKNNGFKYLKGGLFKYSQDQYFEIDGILIGNKAVYIVEDKYYIGKLFGVSYADKLTLKIGNKEKNINNPLLQNFKHIKHFYNMCGFNFPVFSLLILPSETSYNIDQLDSWSIIANEDKINSALDTVSNDLADEPDLSYDVIKAVIDAVNLGRATSLKDISKFNKIIHEDKNAN</sequence>
<organism evidence="3 4">
    <name type="scientific">Mycoplasmopsis felifaucium</name>
    <dbReference type="NCBI Taxonomy" id="35768"/>
    <lineage>
        <taxon>Bacteria</taxon>
        <taxon>Bacillati</taxon>
        <taxon>Mycoplasmatota</taxon>
        <taxon>Mycoplasmoidales</taxon>
        <taxon>Metamycoplasmataceae</taxon>
        <taxon>Mycoplasmopsis</taxon>
    </lineage>
</organism>
<feature type="domain" description="NERD" evidence="2">
    <location>
        <begin position="39"/>
        <end position="157"/>
    </location>
</feature>
<dbReference type="Proteomes" id="UP001477443">
    <property type="component" value="Chromosome"/>
</dbReference>
<evidence type="ECO:0000313" key="4">
    <source>
        <dbReference type="Proteomes" id="UP001477443"/>
    </source>
</evidence>
<evidence type="ECO:0000256" key="1">
    <source>
        <dbReference type="SAM" id="Phobius"/>
    </source>
</evidence>
<dbReference type="InterPro" id="IPR011528">
    <property type="entry name" value="NERD"/>
</dbReference>
<name>A0ABZ2RQN5_9BACT</name>
<keyword evidence="1" id="KW-0812">Transmembrane</keyword>
<dbReference type="Pfam" id="PF08378">
    <property type="entry name" value="NERD"/>
    <property type="match status" value="1"/>
</dbReference>
<accession>A0ABZ2RQN5</accession>
<keyword evidence="4" id="KW-1185">Reference proteome</keyword>
<keyword evidence="1" id="KW-0472">Membrane</keyword>